<evidence type="ECO:0000313" key="2">
    <source>
        <dbReference type="Proteomes" id="UP000054485"/>
    </source>
</evidence>
<keyword evidence="2" id="KW-1185">Reference proteome</keyword>
<dbReference type="OrthoDB" id="3270336at2759"/>
<reference evidence="1 2" key="1">
    <citation type="submission" date="2014-04" db="EMBL/GenBank/DDBJ databases">
        <authorList>
            <consortium name="DOE Joint Genome Institute"/>
            <person name="Kuo A."/>
            <person name="Ruytinx J."/>
            <person name="Rineau F."/>
            <person name="Colpaert J."/>
            <person name="Kohler A."/>
            <person name="Nagy L.G."/>
            <person name="Floudas D."/>
            <person name="Copeland A."/>
            <person name="Barry K.W."/>
            <person name="Cichocki N."/>
            <person name="Veneault-Fourrey C."/>
            <person name="LaButti K."/>
            <person name="Lindquist E.A."/>
            <person name="Lipzen A."/>
            <person name="Lundell T."/>
            <person name="Morin E."/>
            <person name="Murat C."/>
            <person name="Sun H."/>
            <person name="Tunlid A."/>
            <person name="Henrissat B."/>
            <person name="Grigoriev I.V."/>
            <person name="Hibbett D.S."/>
            <person name="Martin F."/>
            <person name="Nordberg H.P."/>
            <person name="Cantor M.N."/>
            <person name="Hua S.X."/>
        </authorList>
    </citation>
    <scope>NUCLEOTIDE SEQUENCE [LARGE SCALE GENOMIC DNA]</scope>
    <source>
        <strain evidence="1 2">UH-Slu-Lm8-n1</strain>
    </source>
</reference>
<reference evidence="2" key="2">
    <citation type="submission" date="2015-01" db="EMBL/GenBank/DDBJ databases">
        <title>Evolutionary Origins and Diversification of the Mycorrhizal Mutualists.</title>
        <authorList>
            <consortium name="DOE Joint Genome Institute"/>
            <consortium name="Mycorrhizal Genomics Consortium"/>
            <person name="Kohler A."/>
            <person name="Kuo A."/>
            <person name="Nagy L.G."/>
            <person name="Floudas D."/>
            <person name="Copeland A."/>
            <person name="Barry K.W."/>
            <person name="Cichocki N."/>
            <person name="Veneault-Fourrey C."/>
            <person name="LaButti K."/>
            <person name="Lindquist E.A."/>
            <person name="Lipzen A."/>
            <person name="Lundell T."/>
            <person name="Morin E."/>
            <person name="Murat C."/>
            <person name="Riley R."/>
            <person name="Ohm R."/>
            <person name="Sun H."/>
            <person name="Tunlid A."/>
            <person name="Henrissat B."/>
            <person name="Grigoriev I.V."/>
            <person name="Hibbett D.S."/>
            <person name="Martin F."/>
        </authorList>
    </citation>
    <scope>NUCLEOTIDE SEQUENCE [LARGE SCALE GENOMIC DNA]</scope>
    <source>
        <strain evidence="2">UH-Slu-Lm8-n1</strain>
    </source>
</reference>
<dbReference type="AlphaFoldDB" id="A0A0D0APA7"/>
<dbReference type="InParanoid" id="A0A0D0APA7"/>
<protein>
    <submittedName>
        <fullName evidence="1">Uncharacterized protein</fullName>
    </submittedName>
</protein>
<gene>
    <name evidence="1" type="ORF">CY34DRAFT_18146</name>
</gene>
<evidence type="ECO:0000313" key="1">
    <source>
        <dbReference type="EMBL" id="KIK33813.1"/>
    </source>
</evidence>
<sequence length="446" mass="51411">MPQTLTLGGLRGEEEELAPALLHDYQPLPSDKDPDSLHQWDDLVEKRKSVRESFEAGASDSAKARVKQRLEAALNFIIPTYRDGTRFFMWYRSKQGRFHGELDLEDAKKEFETRHWGEFVYDDVSNQWDICSLFDKDRESPLEDTQTELPLQEILATPAPLLHRPPALPSDHNEVGRTVVHLTLIGEDVMLPTSLEDVLNSRCGLLCSSEDEIRSAADFVKIEDSQIVDTHTVCKYIMEINLPLEHHSNEFAVQYFVSTLTLELQPPSIIWDLHPDHTRQLLSQNAYFQVQEVKDRSIPGYLVLPLVHKYTRTWNLFLRQATSVVQCIREQWGPSLEDVVLCLFERGILFKVLFHAEYPTLPRPFTVFESNRRPFGWTADKYKYADYELRRNRLLRLLHVRVAAAQAGGILWRLCKQELANDIPNRPSADVVYFADMSTESSSTTP</sequence>
<dbReference type="HOGENOM" id="CLU_614198_0_0_1"/>
<accession>A0A0D0APA7</accession>
<dbReference type="EMBL" id="KN835865">
    <property type="protein sequence ID" value="KIK33813.1"/>
    <property type="molecule type" value="Genomic_DNA"/>
</dbReference>
<proteinExistence type="predicted"/>
<organism evidence="1 2">
    <name type="scientific">Suillus luteus UH-Slu-Lm8-n1</name>
    <dbReference type="NCBI Taxonomy" id="930992"/>
    <lineage>
        <taxon>Eukaryota</taxon>
        <taxon>Fungi</taxon>
        <taxon>Dikarya</taxon>
        <taxon>Basidiomycota</taxon>
        <taxon>Agaricomycotina</taxon>
        <taxon>Agaricomycetes</taxon>
        <taxon>Agaricomycetidae</taxon>
        <taxon>Boletales</taxon>
        <taxon>Suillineae</taxon>
        <taxon>Suillaceae</taxon>
        <taxon>Suillus</taxon>
    </lineage>
</organism>
<name>A0A0D0APA7_9AGAM</name>
<dbReference type="Proteomes" id="UP000054485">
    <property type="component" value="Unassembled WGS sequence"/>
</dbReference>